<dbReference type="AlphaFoldDB" id="A0A834EYY4"/>
<feature type="region of interest" description="Disordered" evidence="1">
    <location>
        <begin position="505"/>
        <end position="534"/>
    </location>
</feature>
<organism evidence="2 3">
    <name type="scientific">Oryzias melastigma</name>
    <name type="common">Marine medaka</name>
    <dbReference type="NCBI Taxonomy" id="30732"/>
    <lineage>
        <taxon>Eukaryota</taxon>
        <taxon>Metazoa</taxon>
        <taxon>Chordata</taxon>
        <taxon>Craniata</taxon>
        <taxon>Vertebrata</taxon>
        <taxon>Euteleostomi</taxon>
        <taxon>Actinopterygii</taxon>
        <taxon>Neopterygii</taxon>
        <taxon>Teleostei</taxon>
        <taxon>Neoteleostei</taxon>
        <taxon>Acanthomorphata</taxon>
        <taxon>Ovalentaria</taxon>
        <taxon>Atherinomorphae</taxon>
        <taxon>Beloniformes</taxon>
        <taxon>Adrianichthyidae</taxon>
        <taxon>Oryziinae</taxon>
        <taxon>Oryzias</taxon>
    </lineage>
</organism>
<comment type="caution">
    <text evidence="2">The sequence shown here is derived from an EMBL/GenBank/DDBJ whole genome shotgun (WGS) entry which is preliminary data.</text>
</comment>
<dbReference type="EMBL" id="WKFB01001200">
    <property type="protein sequence ID" value="KAF6714854.1"/>
    <property type="molecule type" value="Genomic_DNA"/>
</dbReference>
<protein>
    <submittedName>
        <fullName evidence="2">Uncharacterized protein</fullName>
    </submittedName>
</protein>
<feature type="compositionally biased region" description="Low complexity" evidence="1">
    <location>
        <begin position="511"/>
        <end position="531"/>
    </location>
</feature>
<feature type="compositionally biased region" description="Low complexity" evidence="1">
    <location>
        <begin position="468"/>
        <end position="480"/>
    </location>
</feature>
<feature type="region of interest" description="Disordered" evidence="1">
    <location>
        <begin position="549"/>
        <end position="568"/>
    </location>
</feature>
<proteinExistence type="predicted"/>
<evidence type="ECO:0000256" key="1">
    <source>
        <dbReference type="SAM" id="MobiDB-lite"/>
    </source>
</evidence>
<evidence type="ECO:0000313" key="3">
    <source>
        <dbReference type="Proteomes" id="UP000646548"/>
    </source>
</evidence>
<accession>A0A834EYY4</accession>
<evidence type="ECO:0000313" key="2">
    <source>
        <dbReference type="EMBL" id="KAF6714854.1"/>
    </source>
</evidence>
<feature type="region of interest" description="Disordered" evidence="1">
    <location>
        <begin position="458"/>
        <end position="492"/>
    </location>
</feature>
<reference evidence="2" key="1">
    <citation type="journal article" name="BMC Genomics">
        <title>Long-read sequencing and de novo genome assembly of marine medaka (Oryzias melastigma).</title>
        <authorList>
            <person name="Liang P."/>
            <person name="Saqib H.S.A."/>
            <person name="Ni X."/>
            <person name="Shen Y."/>
        </authorList>
    </citation>
    <scope>NUCLEOTIDE SEQUENCE</scope>
    <source>
        <strain evidence="2">Bigg-433</strain>
    </source>
</reference>
<sequence length="568" mass="62666">MSSLDRHPEELPGHVPEKLHLSTGLGPPWNPLIAAGGKKSGHLCLIFSEKFAISTSSFLFICLSFVGSVLGSSRGFQIKKVCYGDSVNIELKSYYKGSLYFYPIAGGARKLLMDNREAKDPRLKVFSDSVTLTQLTERDNGDFVLLSSTGQNLNYLSLTINDCSKYVELFYGQEMMHIVPSNADLLEFTPLHRLDQPQLLWERTNPFRNYGGRRRVSGGLFRIYKITQEDNGYYNFRKKDKSVVSRIHLNVQEKTSYYNAKENEKIILPFPWENGNWTVTFKQKNEEGISIMKSGRVDISVYRLSRKLSFKSYGIEMCCLRLNDAGTFEFRDSAGNLALVSHVIITVKIPELPQSNAYIIVAVVAGVLGYLCFCCCCCKKFCCSNEKPPSEVAQTAEEPKVFYHDLNEPEGSGFSAAPYSAAFPPPAGNVPFPPPAMNAGISHDAAAASSGPVVCHHGNTNISQPEVAPQASDQSAPSSSGYNPLPSHSQPMFETYQPTYEIKNISQPGVAPGASEQSAPSSSSGYNPVSSDYQPMFEVKGLNSTFDLPLSAENSSTDVYNSDKMNFL</sequence>
<gene>
    <name evidence="2" type="ORF">FQA47_013531</name>
</gene>
<dbReference type="Proteomes" id="UP000646548">
    <property type="component" value="Unassembled WGS sequence"/>
</dbReference>
<name>A0A834EYY4_ORYME</name>